<comment type="similarity">
    <text evidence="2 12">Belongs to the WhiB family.</text>
</comment>
<dbReference type="GO" id="GO:0045454">
    <property type="term" value="P:cell redox homeostasis"/>
    <property type="evidence" value="ECO:0007669"/>
    <property type="project" value="TreeGrafter"/>
</dbReference>
<keyword evidence="9 12" id="KW-0238">DNA-binding</keyword>
<evidence type="ECO:0000256" key="11">
    <source>
        <dbReference type="ARBA" id="ARBA00023163"/>
    </source>
</evidence>
<name>A0A810MTD8_9ACTN</name>
<evidence type="ECO:0000256" key="9">
    <source>
        <dbReference type="ARBA" id="ARBA00023125"/>
    </source>
</evidence>
<dbReference type="Pfam" id="PF02467">
    <property type="entry name" value="Whib"/>
    <property type="match status" value="1"/>
</dbReference>
<evidence type="ECO:0000256" key="10">
    <source>
        <dbReference type="ARBA" id="ARBA00023157"/>
    </source>
</evidence>
<dbReference type="InterPro" id="IPR003482">
    <property type="entry name" value="Whib"/>
</dbReference>
<keyword evidence="5 12" id="KW-0479">Metal-binding</keyword>
<dbReference type="AlphaFoldDB" id="A0A810MTD8"/>
<keyword evidence="4 12" id="KW-0963">Cytoplasm</keyword>
<dbReference type="PANTHER" id="PTHR38839:SF5">
    <property type="entry name" value="TRANSCRIPTIONAL REGULATOR WHID"/>
    <property type="match status" value="1"/>
</dbReference>
<evidence type="ECO:0000256" key="8">
    <source>
        <dbReference type="ARBA" id="ARBA00023015"/>
    </source>
</evidence>
<evidence type="ECO:0000256" key="1">
    <source>
        <dbReference type="ARBA" id="ARBA00004496"/>
    </source>
</evidence>
<dbReference type="KEGG" id="pry:Prubr_15170"/>
<feature type="binding site" evidence="12">
    <location>
        <position position="55"/>
    </location>
    <ligand>
        <name>[4Fe-4S] cluster</name>
        <dbReference type="ChEBI" id="CHEBI:49883"/>
    </ligand>
</feature>
<evidence type="ECO:0000313" key="14">
    <source>
        <dbReference type="EMBL" id="BCJ64496.1"/>
    </source>
</evidence>
<gene>
    <name evidence="12" type="primary">whiB</name>
    <name evidence="14" type="ORF">Prubr_15170</name>
</gene>
<keyword evidence="7 12" id="KW-0411">Iron-sulfur</keyword>
<dbReference type="GO" id="GO:0045892">
    <property type="term" value="P:negative regulation of DNA-templated transcription"/>
    <property type="evidence" value="ECO:0007669"/>
    <property type="project" value="TreeGrafter"/>
</dbReference>
<dbReference type="EMBL" id="AP023359">
    <property type="protein sequence ID" value="BCJ64496.1"/>
    <property type="molecule type" value="Genomic_DNA"/>
</dbReference>
<dbReference type="GO" id="GO:0051539">
    <property type="term" value="F:4 iron, 4 sulfur cluster binding"/>
    <property type="evidence" value="ECO:0007669"/>
    <property type="project" value="UniProtKB-UniRule"/>
</dbReference>
<dbReference type="GO" id="GO:0005737">
    <property type="term" value="C:cytoplasm"/>
    <property type="evidence" value="ECO:0007669"/>
    <property type="project" value="UniProtKB-SubCell"/>
</dbReference>
<keyword evidence="8 12" id="KW-0805">Transcription regulation</keyword>
<keyword evidence="10 12" id="KW-1015">Disulfide bond</keyword>
<comment type="function">
    <text evidence="12">Acts as a transcriptional regulator. Probably redox-responsive. The apo- but not holo-form probably binds DNA.</text>
</comment>
<evidence type="ECO:0000259" key="13">
    <source>
        <dbReference type="PROSITE" id="PS51674"/>
    </source>
</evidence>
<dbReference type="GO" id="GO:0035731">
    <property type="term" value="F:dinitrosyl-iron complex binding"/>
    <property type="evidence" value="ECO:0007669"/>
    <property type="project" value="UniProtKB-UniRule"/>
</dbReference>
<feature type="binding site" evidence="12">
    <location>
        <position position="58"/>
    </location>
    <ligand>
        <name>[4Fe-4S] cluster</name>
        <dbReference type="ChEBI" id="CHEBI:49883"/>
    </ligand>
</feature>
<evidence type="ECO:0000256" key="5">
    <source>
        <dbReference type="ARBA" id="ARBA00022723"/>
    </source>
</evidence>
<feature type="binding site" evidence="12">
    <location>
        <position position="64"/>
    </location>
    <ligand>
        <name>[4Fe-4S] cluster</name>
        <dbReference type="ChEBI" id="CHEBI:49883"/>
    </ligand>
</feature>
<evidence type="ECO:0000256" key="12">
    <source>
        <dbReference type="HAMAP-Rule" id="MF_01479"/>
    </source>
</evidence>
<dbReference type="GO" id="GO:0047134">
    <property type="term" value="F:protein-disulfide reductase [NAD(P)H] activity"/>
    <property type="evidence" value="ECO:0007669"/>
    <property type="project" value="TreeGrafter"/>
</dbReference>
<dbReference type="InterPro" id="IPR034768">
    <property type="entry name" value="4FE4S_WBL"/>
</dbReference>
<organism evidence="14 15">
    <name type="scientific">Polymorphospora rubra</name>
    <dbReference type="NCBI Taxonomy" id="338584"/>
    <lineage>
        <taxon>Bacteria</taxon>
        <taxon>Bacillati</taxon>
        <taxon>Actinomycetota</taxon>
        <taxon>Actinomycetes</taxon>
        <taxon>Micromonosporales</taxon>
        <taxon>Micromonosporaceae</taxon>
        <taxon>Polymorphospora</taxon>
    </lineage>
</organism>
<evidence type="ECO:0000256" key="4">
    <source>
        <dbReference type="ARBA" id="ARBA00022490"/>
    </source>
</evidence>
<feature type="domain" description="4Fe-4S Wbl-type" evidence="13">
    <location>
        <begin position="24"/>
        <end position="88"/>
    </location>
</feature>
<evidence type="ECO:0000256" key="3">
    <source>
        <dbReference type="ARBA" id="ARBA00022485"/>
    </source>
</evidence>
<keyword evidence="11 12" id="KW-0804">Transcription</keyword>
<sequence length="135" mass="14933">MLMSNVNRLPGPIVDLWEWQRLGACRGRDSAQFFHPDGERGSSRNRREAKAKSVCGSCPVRAECAAHALAVREPYGVWGGFSEAERLRLLAVGWEDAADRRLARVDVGRLEARLGRPHRSTVPVQRPAAVPAAQH</sequence>
<dbReference type="Proteomes" id="UP000680866">
    <property type="component" value="Chromosome"/>
</dbReference>
<dbReference type="GO" id="GO:0003677">
    <property type="term" value="F:DNA binding"/>
    <property type="evidence" value="ECO:0007669"/>
    <property type="project" value="UniProtKB-UniRule"/>
</dbReference>
<reference evidence="14" key="1">
    <citation type="submission" date="2020-08" db="EMBL/GenBank/DDBJ databases">
        <title>Whole genome shotgun sequence of Polymorphospora rubra NBRC 101157.</title>
        <authorList>
            <person name="Komaki H."/>
            <person name="Tamura T."/>
        </authorList>
    </citation>
    <scope>NUCLEOTIDE SEQUENCE</scope>
    <source>
        <strain evidence="14">NBRC 101157</strain>
    </source>
</reference>
<comment type="PTM">
    <text evidence="12">Upon Fe-S cluster removal intramolecular disulfide bonds are formed.</text>
</comment>
<comment type="subcellular location">
    <subcellularLocation>
        <location evidence="1 12">Cytoplasm</location>
    </subcellularLocation>
</comment>
<keyword evidence="3 12" id="KW-0004">4Fe-4S</keyword>
<evidence type="ECO:0000256" key="7">
    <source>
        <dbReference type="ARBA" id="ARBA00023014"/>
    </source>
</evidence>
<keyword evidence="6 12" id="KW-0408">Iron</keyword>
<evidence type="ECO:0000256" key="6">
    <source>
        <dbReference type="ARBA" id="ARBA00023004"/>
    </source>
</evidence>
<evidence type="ECO:0000256" key="2">
    <source>
        <dbReference type="ARBA" id="ARBA00006597"/>
    </source>
</evidence>
<dbReference type="PROSITE" id="PS51674">
    <property type="entry name" value="4FE4S_WBL"/>
    <property type="match status" value="1"/>
</dbReference>
<accession>A0A810MTD8</accession>
<feature type="binding site" evidence="12">
    <location>
        <position position="25"/>
    </location>
    <ligand>
        <name>[4Fe-4S] cluster</name>
        <dbReference type="ChEBI" id="CHEBI:49883"/>
    </ligand>
</feature>
<proteinExistence type="inferred from homology"/>
<dbReference type="PANTHER" id="PTHR38839">
    <property type="entry name" value="TRANSCRIPTIONAL REGULATOR WHID-RELATED"/>
    <property type="match status" value="1"/>
</dbReference>
<dbReference type="GO" id="GO:0046872">
    <property type="term" value="F:metal ion binding"/>
    <property type="evidence" value="ECO:0007669"/>
    <property type="project" value="UniProtKB-KW"/>
</dbReference>
<comment type="PTM">
    <text evidence="12">The Fe-S cluster can be nitrosylated by nitric oxide (NO).</text>
</comment>
<keyword evidence="15" id="KW-1185">Reference proteome</keyword>
<protein>
    <recommendedName>
        <fullName evidence="12">Transcriptional regulator WhiB</fullName>
    </recommendedName>
</protein>
<dbReference type="HAMAP" id="MF_01479">
    <property type="entry name" value="WhiB"/>
    <property type="match status" value="1"/>
</dbReference>
<comment type="cofactor">
    <cofactor evidence="12">
        <name>[4Fe-4S] cluster</name>
        <dbReference type="ChEBI" id="CHEBI:49883"/>
    </cofactor>
    <text evidence="12">Binds 1 [4Fe-4S] cluster per subunit. Following nitrosylation of the [4Fe-4S] cluster binds 1 [4Fe-8(NO)] cluster per subunit.</text>
</comment>
<evidence type="ECO:0000313" key="15">
    <source>
        <dbReference type="Proteomes" id="UP000680866"/>
    </source>
</evidence>